<reference evidence="3" key="1">
    <citation type="submission" date="2020-01" db="EMBL/GenBank/DDBJ databases">
        <authorList>
            <consortium name="DOE Joint Genome Institute"/>
            <person name="Haridas S."/>
            <person name="Albert R."/>
            <person name="Binder M."/>
            <person name="Bloem J."/>
            <person name="Labutti K."/>
            <person name="Salamov A."/>
            <person name="Andreopoulos B."/>
            <person name="Baker S.E."/>
            <person name="Barry K."/>
            <person name="Bills G."/>
            <person name="Bluhm B.H."/>
            <person name="Cannon C."/>
            <person name="Castanera R."/>
            <person name="Culley D.E."/>
            <person name="Daum C."/>
            <person name="Ezra D."/>
            <person name="Gonzalez J.B."/>
            <person name="Henrissat B."/>
            <person name="Kuo A."/>
            <person name="Liang C."/>
            <person name="Lipzen A."/>
            <person name="Lutzoni F."/>
            <person name="Magnuson J."/>
            <person name="Mondo S."/>
            <person name="Nolan M."/>
            <person name="Ohm R."/>
            <person name="Pangilinan J."/>
            <person name="Park H.-J."/>
            <person name="Ramirez L."/>
            <person name="Alfaro M."/>
            <person name="Sun H."/>
            <person name="Tritt A."/>
            <person name="Yoshinaga Y."/>
            <person name="Zwiers L.-H."/>
            <person name="Turgeon B.G."/>
            <person name="Goodwin S.B."/>
            <person name="Spatafora J.W."/>
            <person name="Crous P.W."/>
            <person name="Grigoriev I.V."/>
        </authorList>
    </citation>
    <scope>NUCLEOTIDE SEQUENCE</scope>
    <source>
        <strain evidence="3">CBS 342.82</strain>
    </source>
</reference>
<dbReference type="PANTHER" id="PTHR48312:SF1">
    <property type="entry name" value="SULFOTRANSFERASE"/>
    <property type="match status" value="1"/>
</dbReference>
<accession>A0A6J3LYN5</accession>
<dbReference type="Proteomes" id="UP000504637">
    <property type="component" value="Unplaced"/>
</dbReference>
<protein>
    <recommendedName>
        <fullName evidence="4">P-loop containing nucleoside triphosphate hydrolase protein</fullName>
    </recommendedName>
</protein>
<reference evidence="3" key="2">
    <citation type="submission" date="2020-04" db="EMBL/GenBank/DDBJ databases">
        <authorList>
            <consortium name="NCBI Genome Project"/>
        </authorList>
    </citation>
    <scope>NUCLEOTIDE SEQUENCE</scope>
    <source>
        <strain evidence="3">CBS 342.82</strain>
    </source>
</reference>
<dbReference type="SUPFAM" id="SSF52540">
    <property type="entry name" value="P-loop containing nucleoside triphosphate hydrolases"/>
    <property type="match status" value="1"/>
</dbReference>
<dbReference type="InterPro" id="IPR027417">
    <property type="entry name" value="P-loop_NTPase"/>
</dbReference>
<dbReference type="Gene3D" id="3.40.50.300">
    <property type="entry name" value="P-loop containing nucleotide triphosphate hydrolases"/>
    <property type="match status" value="1"/>
</dbReference>
<feature type="region of interest" description="Disordered" evidence="1">
    <location>
        <begin position="74"/>
        <end position="94"/>
    </location>
</feature>
<dbReference type="Pfam" id="PF19798">
    <property type="entry name" value="Sulfotransfer_5"/>
    <property type="match status" value="1"/>
</dbReference>
<name>A0A6J3LYN5_9PEZI</name>
<dbReference type="AlphaFoldDB" id="A0A6J3LYN5"/>
<proteinExistence type="predicted"/>
<dbReference type="PANTHER" id="PTHR48312">
    <property type="match status" value="1"/>
</dbReference>
<evidence type="ECO:0008006" key="4">
    <source>
        <dbReference type="Google" id="ProtNLM"/>
    </source>
</evidence>
<organism evidence="3">
    <name type="scientific">Dissoconium aciculare CBS 342.82</name>
    <dbReference type="NCBI Taxonomy" id="1314786"/>
    <lineage>
        <taxon>Eukaryota</taxon>
        <taxon>Fungi</taxon>
        <taxon>Dikarya</taxon>
        <taxon>Ascomycota</taxon>
        <taxon>Pezizomycotina</taxon>
        <taxon>Dothideomycetes</taxon>
        <taxon>Dothideomycetidae</taxon>
        <taxon>Mycosphaerellales</taxon>
        <taxon>Dissoconiaceae</taxon>
        <taxon>Dissoconium</taxon>
    </lineage>
</organism>
<gene>
    <name evidence="3" type="ORF">K489DRAFT_383313</name>
</gene>
<dbReference type="GeneID" id="54363369"/>
<dbReference type="OrthoDB" id="2405944at2759"/>
<evidence type="ECO:0000256" key="1">
    <source>
        <dbReference type="SAM" id="MobiDB-lite"/>
    </source>
</evidence>
<evidence type="ECO:0000313" key="3">
    <source>
        <dbReference type="RefSeq" id="XP_033456778.1"/>
    </source>
</evidence>
<dbReference type="RefSeq" id="XP_033456778.1">
    <property type="nucleotide sequence ID" value="XM_033605569.1"/>
</dbReference>
<keyword evidence="2" id="KW-1185">Reference proteome</keyword>
<reference evidence="3" key="3">
    <citation type="submission" date="2025-08" db="UniProtKB">
        <authorList>
            <consortium name="RefSeq"/>
        </authorList>
    </citation>
    <scope>IDENTIFICATION</scope>
    <source>
        <strain evidence="3">CBS 342.82</strain>
    </source>
</reference>
<evidence type="ECO:0000313" key="2">
    <source>
        <dbReference type="Proteomes" id="UP000504637"/>
    </source>
</evidence>
<sequence length="315" mass="35686">MRLPHEWRNPSLFATPHAMNLVDQGKRVFIKDITHYLLPPSKQQGRIAPSLQRVKRGVGTGGMPVVVDSDVVSVESKDSGSDNDSGVAMDSPPRKVAPFPYENSVAEPNNPSVMPREILEKFHFTFLIRHPRSSIPSYYRCTIPPLVERTGFPYFMPEEAGYDELRRFFDYLRSSGLVGPQICGQDNSNVENAAAGSVEICVIDADDMLDDPEGILSKYCKSVGLEYKPEMLTWDTEEAHEFAKEQFEKWTGFHDDAINSKDLKPRKHKKAVKSDEELYAEWSEKYGKEGADVIRKTVEDNVADYEYLKQFAIKA</sequence>